<keyword evidence="2" id="KW-1185">Reference proteome</keyword>
<dbReference type="AlphaFoldDB" id="A0A1Y1V5P2"/>
<dbReference type="EMBL" id="MCFH01000031">
    <property type="protein sequence ID" value="ORX47351.1"/>
    <property type="molecule type" value="Genomic_DNA"/>
</dbReference>
<comment type="caution">
    <text evidence="1">The sequence shown here is derived from an EMBL/GenBank/DDBJ whole genome shotgun (WGS) entry which is preliminary data.</text>
</comment>
<reference evidence="1 2" key="1">
    <citation type="submission" date="2016-08" db="EMBL/GenBank/DDBJ databases">
        <title>Genomes of anaerobic fungi encode conserved fungal cellulosomes for biomass hydrolysis.</title>
        <authorList>
            <consortium name="DOE Joint Genome Institute"/>
            <person name="Haitjema C.H."/>
            <person name="Gilmore S.P."/>
            <person name="Henske J.K."/>
            <person name="Solomon K.V."/>
            <person name="De Groot R."/>
            <person name="Kuo A."/>
            <person name="Mondo S.J."/>
            <person name="Salamov A.A."/>
            <person name="Labutti K."/>
            <person name="Zhao Z."/>
            <person name="Chiniquy J."/>
            <person name="Barry K."/>
            <person name="Brewer H.M."/>
            <person name="Purvine S.O."/>
            <person name="Wright A.T."/>
            <person name="Boxma B."/>
            <person name="Van Alen T."/>
            <person name="Hackstein J.H."/>
            <person name="Baker S.E."/>
            <person name="Grigoriev I.V."/>
            <person name="O'Malley M.A."/>
        </authorList>
    </citation>
    <scope>NUCLEOTIDE SEQUENCE [LARGE SCALE GENOMIC DNA]</scope>
    <source>
        <strain evidence="2">finn</strain>
    </source>
</reference>
<name>A0A1Y1V5P2_9FUNG</name>
<dbReference type="OrthoDB" id="10483974at2759"/>
<evidence type="ECO:0000313" key="1">
    <source>
        <dbReference type="EMBL" id="ORX47351.1"/>
    </source>
</evidence>
<accession>A0A1Y1V5P2</accession>
<dbReference type="Proteomes" id="UP000193719">
    <property type="component" value="Unassembled WGS sequence"/>
</dbReference>
<reference evidence="1 2" key="2">
    <citation type="submission" date="2016-08" db="EMBL/GenBank/DDBJ databases">
        <title>Pervasive Adenine N6-methylation of Active Genes in Fungi.</title>
        <authorList>
            <consortium name="DOE Joint Genome Institute"/>
            <person name="Mondo S.J."/>
            <person name="Dannebaum R.O."/>
            <person name="Kuo R.C."/>
            <person name="Labutti K."/>
            <person name="Haridas S."/>
            <person name="Kuo A."/>
            <person name="Salamov A."/>
            <person name="Ahrendt S.R."/>
            <person name="Lipzen A."/>
            <person name="Sullivan W."/>
            <person name="Andreopoulos W.B."/>
            <person name="Clum A."/>
            <person name="Lindquist E."/>
            <person name="Daum C."/>
            <person name="Ramamoorthy G.K."/>
            <person name="Gryganskyi A."/>
            <person name="Culley D."/>
            <person name="Magnuson J.K."/>
            <person name="James T.Y."/>
            <person name="O'Malley M.A."/>
            <person name="Stajich J.E."/>
            <person name="Spatafora J.W."/>
            <person name="Visel A."/>
            <person name="Grigoriev I.V."/>
        </authorList>
    </citation>
    <scope>NUCLEOTIDE SEQUENCE [LARGE SCALE GENOMIC DNA]</scope>
    <source>
        <strain evidence="2">finn</strain>
    </source>
</reference>
<evidence type="ECO:0000313" key="2">
    <source>
        <dbReference type="Proteomes" id="UP000193719"/>
    </source>
</evidence>
<organism evidence="1 2">
    <name type="scientific">Piromyces finnis</name>
    <dbReference type="NCBI Taxonomy" id="1754191"/>
    <lineage>
        <taxon>Eukaryota</taxon>
        <taxon>Fungi</taxon>
        <taxon>Fungi incertae sedis</taxon>
        <taxon>Chytridiomycota</taxon>
        <taxon>Chytridiomycota incertae sedis</taxon>
        <taxon>Neocallimastigomycetes</taxon>
        <taxon>Neocallimastigales</taxon>
        <taxon>Neocallimastigaceae</taxon>
        <taxon>Piromyces</taxon>
    </lineage>
</organism>
<sequence>MKRKSSKNQKVFSPKFDLIFKKLFIENGKDKREKYLIDLLNTIYNYDKEGKKTPRIRSIEFIKKMDQGFPSYSLSNSGENQFSATSPTFPNKYSGGAKHYKTNNIFNRFTDPKLNENKTFVLDCICYVSTSDTDIPSLVTVSTGQSFLLHLEMRDHPTEYNYLDIINYINNQVKYQQILYFQQNMLDLMSPQSPTSPSSSKFSCFKKIPNIRSLYFLKNEEVNSFPCLYHVNPVIFDHSLENGSFNTKKSSIQFYESSTIKDLTTVIQLSKINDTHSNINDQCLKDWLNFISIGYRKSLLITEKVQ</sequence>
<dbReference type="STRING" id="1754191.A0A1Y1V5P2"/>
<protein>
    <submittedName>
        <fullName evidence="1">Uncharacterized protein</fullName>
    </submittedName>
</protein>
<proteinExistence type="predicted"/>
<gene>
    <name evidence="1" type="ORF">BCR36DRAFT_398555</name>
</gene>